<dbReference type="AlphaFoldDB" id="A0A174U1H6"/>
<dbReference type="EMBL" id="CZAI01000020">
    <property type="protein sequence ID" value="CUQ24024.1"/>
    <property type="molecule type" value="Genomic_DNA"/>
</dbReference>
<dbReference type="Pfam" id="PF25137">
    <property type="entry name" value="ADH_Fe_C"/>
    <property type="match status" value="1"/>
</dbReference>
<reference evidence="7 10" key="2">
    <citation type="submission" date="2018-08" db="EMBL/GenBank/DDBJ databases">
        <title>A genome reference for cultivated species of the human gut microbiota.</title>
        <authorList>
            <person name="Zou Y."/>
            <person name="Xue W."/>
            <person name="Luo G."/>
        </authorList>
    </citation>
    <scope>NUCLEOTIDE SEQUENCE [LARGE SCALE GENOMIC DNA]</scope>
    <source>
        <strain evidence="7 10">OF02-6LB</strain>
    </source>
</reference>
<dbReference type="STRING" id="47678.ERS852494_04409"/>
<reference evidence="8 9" key="1">
    <citation type="submission" date="2015-09" db="EMBL/GenBank/DDBJ databases">
        <authorList>
            <consortium name="Pathogen Informatics"/>
        </authorList>
    </citation>
    <scope>NUCLEOTIDE SEQUENCE [LARGE SCALE GENOMIC DNA]</scope>
    <source>
        <strain evidence="6 8">2789STDY5834880</strain>
        <strain evidence="5 9">2789STDY5834946</strain>
    </source>
</reference>
<dbReference type="EMBL" id="CZBL01000007">
    <property type="protein sequence ID" value="CUQ14017.1"/>
    <property type="molecule type" value="Genomic_DNA"/>
</dbReference>
<dbReference type="FunFam" id="3.40.50.1970:FF:000003">
    <property type="entry name" value="Alcohol dehydrogenase, iron-containing"/>
    <property type="match status" value="1"/>
</dbReference>
<dbReference type="InterPro" id="IPR044731">
    <property type="entry name" value="BDH-like"/>
</dbReference>
<dbReference type="RefSeq" id="WP_055173864.1">
    <property type="nucleotide sequence ID" value="NZ_CP081920.1"/>
</dbReference>
<dbReference type="InterPro" id="IPR056798">
    <property type="entry name" value="ADH_Fe_C"/>
</dbReference>
<evidence type="ECO:0000313" key="9">
    <source>
        <dbReference type="Proteomes" id="UP000095725"/>
    </source>
</evidence>
<accession>A0A174U1H6</accession>
<dbReference type="EMBL" id="QSCS01000008">
    <property type="protein sequence ID" value="RGY27171.1"/>
    <property type="molecule type" value="Genomic_DNA"/>
</dbReference>
<protein>
    <submittedName>
        <fullName evidence="7">Iron-containing alcohol dehydrogenase</fullName>
    </submittedName>
    <submittedName>
        <fullName evidence="5">Putative alcohol dehydrogenase</fullName>
        <ecNumber evidence="5">1.1.1.-</ecNumber>
    </submittedName>
</protein>
<dbReference type="Proteomes" id="UP000284431">
    <property type="component" value="Unassembled WGS sequence"/>
</dbReference>
<organism evidence="5 9">
    <name type="scientific">Bacteroides caccae</name>
    <dbReference type="NCBI Taxonomy" id="47678"/>
    <lineage>
        <taxon>Bacteria</taxon>
        <taxon>Pseudomonadati</taxon>
        <taxon>Bacteroidota</taxon>
        <taxon>Bacteroidia</taxon>
        <taxon>Bacteroidales</taxon>
        <taxon>Bacteroidaceae</taxon>
        <taxon>Bacteroides</taxon>
    </lineage>
</organism>
<dbReference type="CDD" id="cd08187">
    <property type="entry name" value="BDH"/>
    <property type="match status" value="1"/>
</dbReference>
<dbReference type="Proteomes" id="UP000095657">
    <property type="component" value="Unassembled WGS sequence"/>
</dbReference>
<dbReference type="EC" id="1.1.1.-" evidence="5"/>
<sequence length="388" mass="42904">MLGNFTFHNPTKLYFGENSLENLGKELGKYGEKVMLVYGGGSIRKNGIYDAVLAELRKAGKQTVELSGVMPNPTIEKVMEGVALARKEAVDLILAVGGGSVCDYCKAVAGSAYCEHDPWEYYFNNFGEMTCRWIPVGCVLTMAGTGSEMDSCSVISKHSENRKKFYYFRNPDFSILNPVYTYTVPRHHTVAGIYDIMSHILEQYLSGTDDNTTDYIAEGLMRSLVVSSRKVLGNPEDYEARSNIMWTATWALNGLLACGKPTDWMVHMLGQAVAAYTDATHGHTLSAVSGAYYRLLISRSKDAEKKFCRLAENVWGISSDGKTEKDIAVEGLLRMEEWMRDLGLAMNITACGADVSQLEGMADACPINESGYVILTREDVIEVLRQSL</sequence>
<name>A0A174U1H6_9BACE</name>
<keyword evidence="2 5" id="KW-0560">Oxidoreductase</keyword>
<proteinExistence type="inferred from homology"/>
<dbReference type="SUPFAM" id="SSF56796">
    <property type="entry name" value="Dehydroquinate synthase-like"/>
    <property type="match status" value="1"/>
</dbReference>
<dbReference type="GO" id="GO:1990362">
    <property type="term" value="F:butanol dehydrogenase (NAD+) activity"/>
    <property type="evidence" value="ECO:0007669"/>
    <property type="project" value="InterPro"/>
</dbReference>
<comment type="similarity">
    <text evidence="1">Belongs to the iron-containing alcohol dehydrogenase family.</text>
</comment>
<dbReference type="GO" id="GO:0046872">
    <property type="term" value="F:metal ion binding"/>
    <property type="evidence" value="ECO:0007669"/>
    <property type="project" value="InterPro"/>
</dbReference>
<feature type="domain" description="Fe-containing alcohol dehydrogenase-like C-terminal" evidence="4">
    <location>
        <begin position="189"/>
        <end position="387"/>
    </location>
</feature>
<dbReference type="InterPro" id="IPR001670">
    <property type="entry name" value="ADH_Fe/GldA"/>
</dbReference>
<evidence type="ECO:0000313" key="8">
    <source>
        <dbReference type="Proteomes" id="UP000095657"/>
    </source>
</evidence>
<feature type="domain" description="Alcohol dehydrogenase iron-type/glycerol dehydrogenase GldA" evidence="3">
    <location>
        <begin position="10"/>
        <end position="178"/>
    </location>
</feature>
<dbReference type="GO" id="GO:0008106">
    <property type="term" value="F:alcohol dehydrogenase (NADP+) activity"/>
    <property type="evidence" value="ECO:0007669"/>
    <property type="project" value="TreeGrafter"/>
</dbReference>
<evidence type="ECO:0000313" key="5">
    <source>
        <dbReference type="EMBL" id="CUQ14017.1"/>
    </source>
</evidence>
<evidence type="ECO:0000313" key="6">
    <source>
        <dbReference type="EMBL" id="CUQ24024.1"/>
    </source>
</evidence>
<evidence type="ECO:0000256" key="2">
    <source>
        <dbReference type="ARBA" id="ARBA00023002"/>
    </source>
</evidence>
<evidence type="ECO:0000259" key="4">
    <source>
        <dbReference type="Pfam" id="PF25137"/>
    </source>
</evidence>
<dbReference type="Gene3D" id="1.20.1090.10">
    <property type="entry name" value="Dehydroquinate synthase-like - alpha domain"/>
    <property type="match status" value="1"/>
</dbReference>
<evidence type="ECO:0000259" key="3">
    <source>
        <dbReference type="Pfam" id="PF00465"/>
    </source>
</evidence>
<dbReference type="GO" id="GO:0005829">
    <property type="term" value="C:cytosol"/>
    <property type="evidence" value="ECO:0007669"/>
    <property type="project" value="TreeGrafter"/>
</dbReference>
<evidence type="ECO:0000313" key="7">
    <source>
        <dbReference type="EMBL" id="RGY27171.1"/>
    </source>
</evidence>
<dbReference type="Gene3D" id="3.40.50.1970">
    <property type="match status" value="1"/>
</dbReference>
<evidence type="ECO:0000256" key="1">
    <source>
        <dbReference type="ARBA" id="ARBA00007358"/>
    </source>
</evidence>
<dbReference type="PANTHER" id="PTHR43633:SF1">
    <property type="entry name" value="ALCOHOL DEHYDROGENASE YQHD"/>
    <property type="match status" value="1"/>
</dbReference>
<evidence type="ECO:0000313" key="10">
    <source>
        <dbReference type="Proteomes" id="UP000284431"/>
    </source>
</evidence>
<dbReference type="GO" id="GO:1990002">
    <property type="term" value="F:methylglyoxal reductase (NADPH) (acetol producing) activity"/>
    <property type="evidence" value="ECO:0007669"/>
    <property type="project" value="TreeGrafter"/>
</dbReference>
<dbReference type="PANTHER" id="PTHR43633">
    <property type="entry name" value="ALCOHOL DEHYDROGENASE YQHD"/>
    <property type="match status" value="1"/>
</dbReference>
<dbReference type="Proteomes" id="UP000095725">
    <property type="component" value="Unassembled WGS sequence"/>
</dbReference>
<gene>
    <name evidence="5" type="primary">bdhB</name>
    <name evidence="7" type="ORF">DXA49_06690</name>
    <name evidence="6" type="ORF">ERS852494_04409</name>
    <name evidence="5" type="ORF">ERS852558_01941</name>
</gene>
<dbReference type="Pfam" id="PF00465">
    <property type="entry name" value="Fe-ADH"/>
    <property type="match status" value="1"/>
</dbReference>